<evidence type="ECO:0000313" key="3">
    <source>
        <dbReference type="Proteomes" id="UP000319801"/>
    </source>
</evidence>
<feature type="compositionally biased region" description="Basic and acidic residues" evidence="1">
    <location>
        <begin position="7"/>
        <end position="19"/>
    </location>
</feature>
<comment type="caution">
    <text evidence="2">The sequence shown here is derived from an EMBL/GenBank/DDBJ whole genome shotgun (WGS) entry which is preliminary data.</text>
</comment>
<feature type="compositionally biased region" description="Basic and acidic residues" evidence="1">
    <location>
        <begin position="106"/>
        <end position="122"/>
    </location>
</feature>
<feature type="region of interest" description="Disordered" evidence="1">
    <location>
        <begin position="1"/>
        <end position="39"/>
    </location>
</feature>
<feature type="region of interest" description="Disordered" evidence="1">
    <location>
        <begin position="93"/>
        <end position="141"/>
    </location>
</feature>
<organism evidence="2 3">
    <name type="scientific">Bagarius yarrelli</name>
    <name type="common">Goonch</name>
    <name type="synonym">Bagrus yarrelli</name>
    <dbReference type="NCBI Taxonomy" id="175774"/>
    <lineage>
        <taxon>Eukaryota</taxon>
        <taxon>Metazoa</taxon>
        <taxon>Chordata</taxon>
        <taxon>Craniata</taxon>
        <taxon>Vertebrata</taxon>
        <taxon>Euteleostomi</taxon>
        <taxon>Actinopterygii</taxon>
        <taxon>Neopterygii</taxon>
        <taxon>Teleostei</taxon>
        <taxon>Ostariophysi</taxon>
        <taxon>Siluriformes</taxon>
        <taxon>Sisoridae</taxon>
        <taxon>Sisorinae</taxon>
        <taxon>Bagarius</taxon>
    </lineage>
</organism>
<dbReference type="EMBL" id="VCAZ01000005">
    <property type="protein sequence ID" value="TSK19982.1"/>
    <property type="molecule type" value="Genomic_DNA"/>
</dbReference>
<accession>A0A556TLD2</accession>
<dbReference type="AlphaFoldDB" id="A0A556TLD2"/>
<evidence type="ECO:0000256" key="1">
    <source>
        <dbReference type="SAM" id="MobiDB-lite"/>
    </source>
</evidence>
<gene>
    <name evidence="2" type="ORF">Baya_1530</name>
</gene>
<proteinExistence type="predicted"/>
<keyword evidence="3" id="KW-1185">Reference proteome</keyword>
<feature type="compositionally biased region" description="Low complexity" evidence="1">
    <location>
        <begin position="124"/>
        <end position="134"/>
    </location>
</feature>
<sequence>MLSHPLADTHKHPPTHDRTQNGTRKQIQEGNGDMTSHAGKHTSLAIKPFAIHNDRSLSPELLFGSSRSDLRFPLRSSRGALHSFHQAGMRLSEPAKKMSRRRNKKKTVEMREAEEAAARDRLFLPSPSLSGSSSAVCEGRRRRKKPAAILLHSALEAATGELKGEKTRK</sequence>
<dbReference type="Proteomes" id="UP000319801">
    <property type="component" value="Unassembled WGS sequence"/>
</dbReference>
<evidence type="ECO:0000313" key="2">
    <source>
        <dbReference type="EMBL" id="TSK19982.1"/>
    </source>
</evidence>
<name>A0A556TLD2_BAGYA</name>
<reference evidence="2 3" key="1">
    <citation type="journal article" date="2019" name="Genome Biol. Evol.">
        <title>Whole-Genome Sequencing of the Giant Devil Catfish, Bagarius yarrelli.</title>
        <authorList>
            <person name="Jiang W."/>
            <person name="Lv Y."/>
            <person name="Cheng L."/>
            <person name="Yang K."/>
            <person name="Chao B."/>
            <person name="Wang X."/>
            <person name="Li Y."/>
            <person name="Pan X."/>
            <person name="You X."/>
            <person name="Zhang Y."/>
            <person name="Yang J."/>
            <person name="Li J."/>
            <person name="Zhang X."/>
            <person name="Liu S."/>
            <person name="Sun C."/>
            <person name="Yang J."/>
            <person name="Shi Q."/>
        </authorList>
    </citation>
    <scope>NUCLEOTIDE SEQUENCE [LARGE SCALE GENOMIC DNA]</scope>
    <source>
        <strain evidence="2">JWS20170419001</strain>
        <tissue evidence="2">Muscle</tissue>
    </source>
</reference>
<feature type="compositionally biased region" description="Polar residues" evidence="1">
    <location>
        <begin position="20"/>
        <end position="29"/>
    </location>
</feature>
<protein>
    <submittedName>
        <fullName evidence="2">Uncharacterized protein</fullName>
    </submittedName>
</protein>